<proteinExistence type="predicted"/>
<name>A0A429Y473_9BACI</name>
<reference evidence="2" key="1">
    <citation type="submission" date="2018-12" db="EMBL/GenBank/DDBJ databases">
        <authorList>
            <person name="Sun L."/>
            <person name="Chen Z."/>
        </authorList>
    </citation>
    <scope>NUCLEOTIDE SEQUENCE [LARGE SCALE GENOMIC DNA]</scope>
    <source>
        <strain evidence="2">3-2-2</strain>
    </source>
</reference>
<dbReference type="SMART" id="SM00507">
    <property type="entry name" value="HNHc"/>
    <property type="match status" value="1"/>
</dbReference>
<keyword evidence="3" id="KW-1185">Reference proteome</keyword>
<dbReference type="OrthoDB" id="9779761at2"/>
<dbReference type="Pfam" id="PF01844">
    <property type="entry name" value="HNH"/>
    <property type="match status" value="1"/>
</dbReference>
<dbReference type="InterPro" id="IPR003615">
    <property type="entry name" value="HNH_nuc"/>
</dbReference>
<keyword evidence="2" id="KW-0255">Endonuclease</keyword>
<keyword evidence="2" id="KW-0378">Hydrolase</keyword>
<dbReference type="AlphaFoldDB" id="A0A429Y473"/>
<dbReference type="Proteomes" id="UP000287156">
    <property type="component" value="Unassembled WGS sequence"/>
</dbReference>
<gene>
    <name evidence="2" type="ORF">D4T97_005430</name>
</gene>
<evidence type="ECO:0000259" key="1">
    <source>
        <dbReference type="SMART" id="SM00507"/>
    </source>
</evidence>
<protein>
    <submittedName>
        <fullName evidence="2">HNH endonuclease</fullName>
    </submittedName>
</protein>
<feature type="domain" description="HNH nuclease" evidence="1">
    <location>
        <begin position="14"/>
        <end position="66"/>
    </location>
</feature>
<dbReference type="Gene3D" id="1.10.30.50">
    <property type="match status" value="1"/>
</dbReference>
<dbReference type="RefSeq" id="WP_126048508.1">
    <property type="nucleotide sequence ID" value="NZ_QYTV02000002.1"/>
</dbReference>
<keyword evidence="2" id="KW-0540">Nuclease</keyword>
<accession>A0A429Y473</accession>
<dbReference type="GO" id="GO:0008270">
    <property type="term" value="F:zinc ion binding"/>
    <property type="evidence" value="ECO:0007669"/>
    <property type="project" value="InterPro"/>
</dbReference>
<evidence type="ECO:0000313" key="3">
    <source>
        <dbReference type="Proteomes" id="UP000287156"/>
    </source>
</evidence>
<comment type="caution">
    <text evidence="2">The sequence shown here is derived from an EMBL/GenBank/DDBJ whole genome shotgun (WGS) entry which is preliminary data.</text>
</comment>
<dbReference type="CDD" id="cd00085">
    <property type="entry name" value="HNHc"/>
    <property type="match status" value="1"/>
</dbReference>
<dbReference type="GO" id="GO:0003676">
    <property type="term" value="F:nucleic acid binding"/>
    <property type="evidence" value="ECO:0007669"/>
    <property type="project" value="InterPro"/>
</dbReference>
<evidence type="ECO:0000313" key="2">
    <source>
        <dbReference type="EMBL" id="RST76222.1"/>
    </source>
</evidence>
<organism evidence="2 3">
    <name type="scientific">Siminovitchia acidinfaciens</name>
    <dbReference type="NCBI Taxonomy" id="2321395"/>
    <lineage>
        <taxon>Bacteria</taxon>
        <taxon>Bacillati</taxon>
        <taxon>Bacillota</taxon>
        <taxon>Bacilli</taxon>
        <taxon>Bacillales</taxon>
        <taxon>Bacillaceae</taxon>
        <taxon>Siminovitchia</taxon>
    </lineage>
</organism>
<dbReference type="InterPro" id="IPR002711">
    <property type="entry name" value="HNH"/>
</dbReference>
<dbReference type="EMBL" id="QYTV02000002">
    <property type="protein sequence ID" value="RST76222.1"/>
    <property type="molecule type" value="Genomic_DNA"/>
</dbReference>
<sequence length="100" mass="11824">MPKIRPPYSTWYKNIRPIIWERDKGKCKKCGIKVSLSQCHIDHIISGIMGSNEFKNLRTLCRRCHTLRLDFNHRTLIQGAITKGIIPPHWRSLVWDEEEI</sequence>
<dbReference type="GO" id="GO:0004519">
    <property type="term" value="F:endonuclease activity"/>
    <property type="evidence" value="ECO:0007669"/>
    <property type="project" value="UniProtKB-KW"/>
</dbReference>